<name>A0A840W113_9ACTN</name>
<gene>
    <name evidence="7" type="ORF">HNR07_000801</name>
</gene>
<dbReference type="SMART" id="SM00830">
    <property type="entry name" value="CM_2"/>
    <property type="match status" value="1"/>
</dbReference>
<evidence type="ECO:0000256" key="3">
    <source>
        <dbReference type="ARBA" id="ARBA00022729"/>
    </source>
</evidence>
<evidence type="ECO:0000256" key="4">
    <source>
        <dbReference type="ARBA" id="ARBA00023235"/>
    </source>
</evidence>
<dbReference type="RefSeq" id="WP_184362071.1">
    <property type="nucleotide sequence ID" value="NZ_BAAAKM010000014.1"/>
</dbReference>
<dbReference type="InterPro" id="IPR051331">
    <property type="entry name" value="Chorismate_mutase-related"/>
</dbReference>
<dbReference type="NCBIfam" id="TIGR01806">
    <property type="entry name" value="CM_mono2"/>
    <property type="match status" value="1"/>
</dbReference>
<dbReference type="InterPro" id="IPR036979">
    <property type="entry name" value="CM_dom_sf"/>
</dbReference>
<dbReference type="GO" id="GO:0004106">
    <property type="term" value="F:chorismate mutase activity"/>
    <property type="evidence" value="ECO:0007669"/>
    <property type="project" value="UniProtKB-EC"/>
</dbReference>
<comment type="pathway">
    <text evidence="1">Metabolic intermediate biosynthesis; prephenate biosynthesis; prephenate from chorismate: step 1/1.</text>
</comment>
<dbReference type="SUPFAM" id="SSF48600">
    <property type="entry name" value="Chorismate mutase II"/>
    <property type="match status" value="1"/>
</dbReference>
<dbReference type="GO" id="GO:0046417">
    <property type="term" value="P:chorismate metabolic process"/>
    <property type="evidence" value="ECO:0007669"/>
    <property type="project" value="InterPro"/>
</dbReference>
<protein>
    <recommendedName>
        <fullName evidence="2">chorismate mutase</fullName>
        <ecNumber evidence="2">5.4.99.5</ecNumber>
    </recommendedName>
</protein>
<proteinExistence type="predicted"/>
<feature type="chain" id="PRO_5039567610" description="chorismate mutase" evidence="5">
    <location>
        <begin position="26"/>
        <end position="137"/>
    </location>
</feature>
<organism evidence="7 8">
    <name type="scientific">Nocardiopsis metallicus</name>
    <dbReference type="NCBI Taxonomy" id="179819"/>
    <lineage>
        <taxon>Bacteria</taxon>
        <taxon>Bacillati</taxon>
        <taxon>Actinomycetota</taxon>
        <taxon>Actinomycetes</taxon>
        <taxon>Streptosporangiales</taxon>
        <taxon>Nocardiopsidaceae</taxon>
        <taxon>Nocardiopsis</taxon>
    </lineage>
</organism>
<evidence type="ECO:0000256" key="2">
    <source>
        <dbReference type="ARBA" id="ARBA00012404"/>
    </source>
</evidence>
<keyword evidence="8" id="KW-1185">Reference proteome</keyword>
<comment type="caution">
    <text evidence="7">The sequence shown here is derived from an EMBL/GenBank/DDBJ whole genome shotgun (WGS) entry which is preliminary data.</text>
</comment>
<evidence type="ECO:0000259" key="6">
    <source>
        <dbReference type="PROSITE" id="PS51168"/>
    </source>
</evidence>
<keyword evidence="3 5" id="KW-0732">Signal</keyword>
<evidence type="ECO:0000256" key="5">
    <source>
        <dbReference type="SAM" id="SignalP"/>
    </source>
</evidence>
<dbReference type="UniPathway" id="UPA00120">
    <property type="reaction ID" value="UER00203"/>
</dbReference>
<dbReference type="PANTHER" id="PTHR38041">
    <property type="entry name" value="CHORISMATE MUTASE"/>
    <property type="match status" value="1"/>
</dbReference>
<reference evidence="7 8" key="1">
    <citation type="submission" date="2020-08" db="EMBL/GenBank/DDBJ databases">
        <title>Sequencing the genomes of 1000 actinobacteria strains.</title>
        <authorList>
            <person name="Klenk H.-P."/>
        </authorList>
    </citation>
    <scope>NUCLEOTIDE SEQUENCE [LARGE SCALE GENOMIC DNA]</scope>
    <source>
        <strain evidence="7 8">DSM 44598</strain>
    </source>
</reference>
<evidence type="ECO:0000313" key="8">
    <source>
        <dbReference type="Proteomes" id="UP000579647"/>
    </source>
</evidence>
<dbReference type="PANTHER" id="PTHR38041:SF2">
    <property type="entry name" value="SECRETED CHORISMATE MUTASE"/>
    <property type="match status" value="1"/>
</dbReference>
<feature type="signal peptide" evidence="5">
    <location>
        <begin position="1"/>
        <end position="25"/>
    </location>
</feature>
<keyword evidence="4 7" id="KW-0413">Isomerase</keyword>
<feature type="domain" description="Chorismate mutase" evidence="6">
    <location>
        <begin position="12"/>
        <end position="106"/>
    </location>
</feature>
<dbReference type="AlphaFoldDB" id="A0A840W113"/>
<dbReference type="InterPro" id="IPR036263">
    <property type="entry name" value="Chorismate_II_sf"/>
</dbReference>
<dbReference type="Gene3D" id="1.20.59.10">
    <property type="entry name" value="Chorismate mutase"/>
    <property type="match status" value="1"/>
</dbReference>
<dbReference type="InterPro" id="IPR008240">
    <property type="entry name" value="Chorismate_mutase_periplasmic"/>
</dbReference>
<sequence length="137" mass="14477">MRLPRTPLTLVLAAALTLSPVPAVAVAPPSGLDALVGLSAERLATAEAVAAAKWHTGAPVEDPAREEAVLESAREQAARSATDPERAATVVRDQIEAHKTVQHALHARWTVLPGRAPAEEPDLGEVRPALDRITLDR</sequence>
<dbReference type="Proteomes" id="UP000579647">
    <property type="component" value="Unassembled WGS sequence"/>
</dbReference>
<dbReference type="PROSITE" id="PS51168">
    <property type="entry name" value="CHORISMATE_MUT_2"/>
    <property type="match status" value="1"/>
</dbReference>
<dbReference type="Pfam" id="PF01817">
    <property type="entry name" value="CM_2"/>
    <property type="match status" value="1"/>
</dbReference>
<evidence type="ECO:0000313" key="7">
    <source>
        <dbReference type="EMBL" id="MBB5489664.1"/>
    </source>
</evidence>
<dbReference type="InterPro" id="IPR002701">
    <property type="entry name" value="CM_II_prokaryot"/>
</dbReference>
<evidence type="ECO:0000256" key="1">
    <source>
        <dbReference type="ARBA" id="ARBA00004817"/>
    </source>
</evidence>
<dbReference type="EC" id="5.4.99.5" evidence="2"/>
<dbReference type="EMBL" id="JACHDO010000001">
    <property type="protein sequence ID" value="MBB5489664.1"/>
    <property type="molecule type" value="Genomic_DNA"/>
</dbReference>
<accession>A0A840W113</accession>
<dbReference type="GO" id="GO:0009697">
    <property type="term" value="P:salicylic acid biosynthetic process"/>
    <property type="evidence" value="ECO:0007669"/>
    <property type="project" value="TreeGrafter"/>
</dbReference>